<evidence type="ECO:0000256" key="1">
    <source>
        <dbReference type="ARBA" id="ARBA00004613"/>
    </source>
</evidence>
<dbReference type="EMBL" id="CAJHJT010000001">
    <property type="protein sequence ID" value="CAD6993527.1"/>
    <property type="molecule type" value="Genomic_DNA"/>
</dbReference>
<evidence type="ECO:0000313" key="7">
    <source>
        <dbReference type="EMBL" id="CAD6993527.1"/>
    </source>
</evidence>
<dbReference type="Gene3D" id="2.120.10.30">
    <property type="entry name" value="TolB, C-terminal domain"/>
    <property type="match status" value="1"/>
</dbReference>
<dbReference type="AlphaFoldDB" id="A0A811U6B2"/>
<dbReference type="GO" id="GO:0005576">
    <property type="term" value="C:extracellular region"/>
    <property type="evidence" value="ECO:0007669"/>
    <property type="project" value="UniProtKB-SubCell"/>
</dbReference>
<gene>
    <name evidence="7" type="ORF">CCAP1982_LOCUS2339</name>
</gene>
<feature type="chain" id="PRO_5032844436" evidence="6">
    <location>
        <begin position="33"/>
        <end position="433"/>
    </location>
</feature>
<keyword evidence="5" id="KW-0325">Glycoprotein</keyword>
<keyword evidence="8" id="KW-1185">Reference proteome</keyword>
<evidence type="ECO:0000256" key="6">
    <source>
        <dbReference type="SAM" id="SignalP"/>
    </source>
</evidence>
<dbReference type="PANTHER" id="PTHR10009">
    <property type="entry name" value="PROTEIN YELLOW-RELATED"/>
    <property type="match status" value="1"/>
</dbReference>
<evidence type="ECO:0000256" key="4">
    <source>
        <dbReference type="ARBA" id="ARBA00022729"/>
    </source>
</evidence>
<comment type="subcellular location">
    <subcellularLocation>
        <location evidence="1">Secreted</location>
    </subcellularLocation>
</comment>
<dbReference type="OrthoDB" id="8184345at2759"/>
<dbReference type="FunFam" id="2.120.10.30:FF:000045">
    <property type="entry name" value="Blast:Protein yellow"/>
    <property type="match status" value="1"/>
</dbReference>
<proteinExistence type="inferred from homology"/>
<dbReference type="PANTHER" id="PTHR10009:SF7">
    <property type="entry name" value="GH10609P-RELATED"/>
    <property type="match status" value="1"/>
</dbReference>
<protein>
    <submittedName>
        <fullName evidence="7">(Mediterranean fruit fly) hypothetical protein</fullName>
    </submittedName>
</protein>
<organism evidence="7 8">
    <name type="scientific">Ceratitis capitata</name>
    <name type="common">Mediterranean fruit fly</name>
    <name type="synonym">Tephritis capitata</name>
    <dbReference type="NCBI Taxonomy" id="7213"/>
    <lineage>
        <taxon>Eukaryota</taxon>
        <taxon>Metazoa</taxon>
        <taxon>Ecdysozoa</taxon>
        <taxon>Arthropoda</taxon>
        <taxon>Hexapoda</taxon>
        <taxon>Insecta</taxon>
        <taxon>Pterygota</taxon>
        <taxon>Neoptera</taxon>
        <taxon>Endopterygota</taxon>
        <taxon>Diptera</taxon>
        <taxon>Brachycera</taxon>
        <taxon>Muscomorpha</taxon>
        <taxon>Tephritoidea</taxon>
        <taxon>Tephritidae</taxon>
        <taxon>Ceratitis</taxon>
        <taxon>Ceratitis</taxon>
    </lineage>
</organism>
<comment type="caution">
    <text evidence="7">The sequence shown here is derived from an EMBL/GenBank/DDBJ whole genome shotgun (WGS) entry which is preliminary data.</text>
</comment>
<evidence type="ECO:0000256" key="3">
    <source>
        <dbReference type="ARBA" id="ARBA00022525"/>
    </source>
</evidence>
<reference evidence="7" key="1">
    <citation type="submission" date="2020-11" db="EMBL/GenBank/DDBJ databases">
        <authorList>
            <person name="Whitehead M."/>
        </authorList>
    </citation>
    <scope>NUCLEOTIDE SEQUENCE</scope>
    <source>
        <strain evidence="7">EGII</strain>
    </source>
</reference>
<dbReference type="Pfam" id="PF03022">
    <property type="entry name" value="MRJP"/>
    <property type="match status" value="1"/>
</dbReference>
<keyword evidence="4 6" id="KW-0732">Signal</keyword>
<evidence type="ECO:0000313" key="8">
    <source>
        <dbReference type="Proteomes" id="UP000606786"/>
    </source>
</evidence>
<dbReference type="InterPro" id="IPR011042">
    <property type="entry name" value="6-blade_b-propeller_TolB-like"/>
</dbReference>
<comment type="similarity">
    <text evidence="2">Belongs to the major royal jelly protein family.</text>
</comment>
<dbReference type="Proteomes" id="UP000606786">
    <property type="component" value="Unassembled WGS sequence"/>
</dbReference>
<feature type="signal peptide" evidence="6">
    <location>
        <begin position="1"/>
        <end position="32"/>
    </location>
</feature>
<name>A0A811U6B2_CERCA</name>
<dbReference type="InterPro" id="IPR017996">
    <property type="entry name" value="MRJP/yellow-related"/>
</dbReference>
<evidence type="ECO:0000256" key="2">
    <source>
        <dbReference type="ARBA" id="ARBA00009127"/>
    </source>
</evidence>
<accession>A0A811U6B2</accession>
<sequence length="433" mass="49553">MTLKYFSFQHCIMWTRFLILLLLALTPQAIISVKQRDLETVYQWKQLVYGFATPADRQHAQSNGYLVPENGTPIDVATHQQAKGSRVFVTIPRFQTGIPYTLAVVSDSNEANGPVLQPYPDYSYHNAHGRDCNKITSAFRVAITECNQMFVIDSGVIGMTQHCPPQLLVFDLNTDTLYHRYRFESSMYVPIASLLITPLVVVQDPPPKGRCRRLHVYIADVTHHGLVIYDSELNTAWRAENKFMYPDPDHGQHTIAGDNFILMDGMFALATDQRQLYFHPLASISEYAVPLSVLNNRTMWMDNLEAMPEAFRLVGRRSSECAAQAMDSHRNLYCVTFNPIKLIRWNPSKPYNVKYEIEVPADPQLLEFVSGMKVFKNDAGKEELWMISNRYQKVATGTLTDSEVNFRVVRRPLDDIQSQHPPIQDLSQRLIFT</sequence>
<keyword evidence="3" id="KW-0964">Secreted</keyword>
<evidence type="ECO:0000256" key="5">
    <source>
        <dbReference type="ARBA" id="ARBA00023180"/>
    </source>
</evidence>